<keyword evidence="4" id="KW-1185">Reference proteome</keyword>
<reference evidence="3 4" key="1">
    <citation type="submission" date="2019-01" db="EMBL/GenBank/DDBJ databases">
        <title>A draft genome assembly of the solar-powered sea slug Elysia chlorotica.</title>
        <authorList>
            <person name="Cai H."/>
            <person name="Li Q."/>
            <person name="Fang X."/>
            <person name="Li J."/>
            <person name="Curtis N.E."/>
            <person name="Altenburger A."/>
            <person name="Shibata T."/>
            <person name="Feng M."/>
            <person name="Maeda T."/>
            <person name="Schwartz J.A."/>
            <person name="Shigenobu S."/>
            <person name="Lundholm N."/>
            <person name="Nishiyama T."/>
            <person name="Yang H."/>
            <person name="Hasebe M."/>
            <person name="Li S."/>
            <person name="Pierce S.K."/>
            <person name="Wang J."/>
        </authorList>
    </citation>
    <scope>NUCLEOTIDE SEQUENCE [LARGE SCALE GENOMIC DNA]</scope>
    <source>
        <strain evidence="3">EC2010</strain>
        <tissue evidence="3">Whole organism of an adult</tissue>
    </source>
</reference>
<evidence type="ECO:0000259" key="2">
    <source>
        <dbReference type="SMART" id="SM00703"/>
    </source>
</evidence>
<protein>
    <recommendedName>
        <fullName evidence="2">Nose resistant-to-fluoxetine protein N-terminal domain-containing protein</fullName>
    </recommendedName>
</protein>
<feature type="domain" description="Nose resistant-to-fluoxetine protein N-terminal" evidence="2">
    <location>
        <begin position="125"/>
        <end position="249"/>
    </location>
</feature>
<sequence length="790" mass="87699">MFGLALSVAASDADTNTVQADEQLNSFLSRKFQKVLNPGGYEENFRRAVQFHDSRRFGFADGSEDLRQTTASGGFRSDSPSLGDTQAVLRLLQDVLLPTKTGPQLVSLARELTSTQGSQRSVADFETCAADVSTMMTARSNNTEWAVRMFDAWGKPGAGLIQSNLMFLGEYDQCLHTDVQGAGFDPQYCYQGVGLTKIGGTTLKVPFGFLLGTCVPSSCTADEVSALITIYLASQPNITGAAGQGQCIDPNPPLSDKAKAVIVVCSVFAALMLAASLYDILVAHRYWRVLFSPRARTDTMWLGDSGYDYCATRDGGDDQAHSLYEPLLNAKISQPEFEPNAAERALLCFSVYTNGAKVLSTSTGPGSIDCIHGIRFLSMSWVVLGHCFISGVQLTDHLQGYLEEAYKRWTFQAIMNALVSVDTFFALSGLLVTYLVMKELSKKPPSGTFFFNFYFHRFWRLTPPYMLVMMVNITLLHYMGDGPLWPQKSFEPDECRNNWWSNLLYINNLHNFGGGMCMGWSWYLANDMQFYIISPAIFLIMHYYGWFGVVLPFLLTVGSAIAAGVLSAKYDLQSNFDLLRPADGDYFNVYYVKPYCRIGPYLVGMITGYILYRTECKVYMSKMAVLVGWAFAWAVGLAVVYGLFENTNGHPLSTDVAALYNAMNRIAWGAAVCWVIFACATGYGGFINTLLSWKAFVPLSRLTYCTYLVHLLVIEYYFSSLRKQFYMDNTDVVVAFLGILVLSMMVAFAASMAFEAPFMGLEKLIVQGVKAVTRRVSSGRTGTSDQYRKF</sequence>
<keyword evidence="1" id="KW-0812">Transmembrane</keyword>
<evidence type="ECO:0000313" key="3">
    <source>
        <dbReference type="EMBL" id="RUS88830.1"/>
    </source>
</evidence>
<dbReference type="EMBL" id="RQTK01000072">
    <property type="protein sequence ID" value="RUS88830.1"/>
    <property type="molecule type" value="Genomic_DNA"/>
</dbReference>
<dbReference type="InterPro" id="IPR002656">
    <property type="entry name" value="Acyl_transf_3_dom"/>
</dbReference>
<feature type="transmembrane region" description="Helical" evidence="1">
    <location>
        <begin position="414"/>
        <end position="437"/>
    </location>
</feature>
<dbReference type="PANTHER" id="PTHR11161:SF0">
    <property type="entry name" value="O-ACYLTRANSFERASE LIKE PROTEIN"/>
    <property type="match status" value="1"/>
</dbReference>
<keyword evidence="1" id="KW-1133">Transmembrane helix</keyword>
<dbReference type="Pfam" id="PF01757">
    <property type="entry name" value="Acyl_transf_3"/>
    <property type="match status" value="1"/>
</dbReference>
<dbReference type="InterPro" id="IPR006621">
    <property type="entry name" value="Nose-resist-to-fluoxetine_N"/>
</dbReference>
<feature type="transmembrane region" description="Helical" evidence="1">
    <location>
        <begin position="544"/>
        <end position="570"/>
    </location>
</feature>
<dbReference type="InterPro" id="IPR052728">
    <property type="entry name" value="O2_lipid_transport_reg"/>
</dbReference>
<evidence type="ECO:0000256" key="1">
    <source>
        <dbReference type="SAM" id="Phobius"/>
    </source>
</evidence>
<feature type="transmembrane region" description="Helical" evidence="1">
    <location>
        <begin position="499"/>
        <end position="523"/>
    </location>
</feature>
<feature type="transmembrane region" description="Helical" evidence="1">
    <location>
        <begin position="624"/>
        <end position="644"/>
    </location>
</feature>
<dbReference type="OrthoDB" id="207378at2759"/>
<name>A0A433U4W0_ELYCH</name>
<feature type="transmembrane region" description="Helical" evidence="1">
    <location>
        <begin position="260"/>
        <end position="281"/>
    </location>
</feature>
<feature type="transmembrane region" description="Helical" evidence="1">
    <location>
        <begin position="702"/>
        <end position="720"/>
    </location>
</feature>
<dbReference type="PANTHER" id="PTHR11161">
    <property type="entry name" value="O-ACYLTRANSFERASE"/>
    <property type="match status" value="1"/>
</dbReference>
<dbReference type="Proteomes" id="UP000271974">
    <property type="component" value="Unassembled WGS sequence"/>
</dbReference>
<feature type="transmembrane region" description="Helical" evidence="1">
    <location>
        <begin position="590"/>
        <end position="612"/>
    </location>
</feature>
<evidence type="ECO:0000313" key="4">
    <source>
        <dbReference type="Proteomes" id="UP000271974"/>
    </source>
</evidence>
<keyword evidence="1" id="KW-0472">Membrane</keyword>
<dbReference type="GO" id="GO:0016747">
    <property type="term" value="F:acyltransferase activity, transferring groups other than amino-acyl groups"/>
    <property type="evidence" value="ECO:0007669"/>
    <property type="project" value="InterPro"/>
</dbReference>
<feature type="transmembrane region" description="Helical" evidence="1">
    <location>
        <begin position="666"/>
        <end position="690"/>
    </location>
</feature>
<organism evidence="3 4">
    <name type="scientific">Elysia chlorotica</name>
    <name type="common">Eastern emerald elysia</name>
    <name type="synonym">Sea slug</name>
    <dbReference type="NCBI Taxonomy" id="188477"/>
    <lineage>
        <taxon>Eukaryota</taxon>
        <taxon>Metazoa</taxon>
        <taxon>Spiralia</taxon>
        <taxon>Lophotrochozoa</taxon>
        <taxon>Mollusca</taxon>
        <taxon>Gastropoda</taxon>
        <taxon>Heterobranchia</taxon>
        <taxon>Euthyneura</taxon>
        <taxon>Panpulmonata</taxon>
        <taxon>Sacoglossa</taxon>
        <taxon>Placobranchoidea</taxon>
        <taxon>Plakobranchidae</taxon>
        <taxon>Elysia</taxon>
    </lineage>
</organism>
<accession>A0A433U4W0</accession>
<dbReference type="AlphaFoldDB" id="A0A433U4W0"/>
<dbReference type="SMART" id="SM00703">
    <property type="entry name" value="NRF"/>
    <property type="match status" value="1"/>
</dbReference>
<feature type="transmembrane region" description="Helical" evidence="1">
    <location>
        <begin position="458"/>
        <end position="479"/>
    </location>
</feature>
<feature type="transmembrane region" description="Helical" evidence="1">
    <location>
        <begin position="732"/>
        <end position="754"/>
    </location>
</feature>
<comment type="caution">
    <text evidence="3">The sequence shown here is derived from an EMBL/GenBank/DDBJ whole genome shotgun (WGS) entry which is preliminary data.</text>
</comment>
<proteinExistence type="predicted"/>
<gene>
    <name evidence="3" type="ORF">EGW08_003375</name>
</gene>
<dbReference type="Pfam" id="PF20146">
    <property type="entry name" value="NRF"/>
    <property type="match status" value="1"/>
</dbReference>